<dbReference type="AlphaFoldDB" id="A0A518BIH0"/>
<keyword evidence="2" id="KW-1185">Reference proteome</keyword>
<dbReference type="Proteomes" id="UP000316921">
    <property type="component" value="Chromosome"/>
</dbReference>
<sequence>MVRVGVLLSGCGVYDGAEIHESVLTLLALERAGVEVVCMAPDIDQRHVIDHQTGDPAPETRNVRVESARIARGPVRDVAEVGADELDALVLPGGFGAAKNLCSFAVDGADSVVDPGVARLMGAMLDAGKPQAVACIAPAVMATVVRDRGESVELTIGNEPGAIAALEAMGVRHVTCDVRSVHVDRERRVVSTPAYMLAANVCEAADGIEAMVRELLALVGADARTR</sequence>
<dbReference type="PANTHER" id="PTHR10224:SF12">
    <property type="entry name" value="GLYOXALASE ELBB"/>
    <property type="match status" value="1"/>
</dbReference>
<dbReference type="EMBL" id="CP036287">
    <property type="protein sequence ID" value="QDU66777.1"/>
    <property type="molecule type" value="Genomic_DNA"/>
</dbReference>
<dbReference type="RefSeq" id="WP_145064586.1">
    <property type="nucleotide sequence ID" value="NZ_CP036287.1"/>
</dbReference>
<dbReference type="InterPro" id="IPR026041">
    <property type="entry name" value="ElbB"/>
</dbReference>
<evidence type="ECO:0000313" key="1">
    <source>
        <dbReference type="EMBL" id="QDU66777.1"/>
    </source>
</evidence>
<dbReference type="CDD" id="cd03133">
    <property type="entry name" value="GATase1_ES1"/>
    <property type="match status" value="1"/>
</dbReference>
<dbReference type="PANTHER" id="PTHR10224">
    <property type="entry name" value="ES1 PROTEIN HOMOLOG, MITOCHONDRIAL"/>
    <property type="match status" value="1"/>
</dbReference>
<organism evidence="1 2">
    <name type="scientific">Engelhardtia mirabilis</name>
    <dbReference type="NCBI Taxonomy" id="2528011"/>
    <lineage>
        <taxon>Bacteria</taxon>
        <taxon>Pseudomonadati</taxon>
        <taxon>Planctomycetota</taxon>
        <taxon>Planctomycetia</taxon>
        <taxon>Planctomycetia incertae sedis</taxon>
        <taxon>Engelhardtia</taxon>
    </lineage>
</organism>
<dbReference type="PIRSF" id="PIRSF006320">
    <property type="entry name" value="Elb2"/>
    <property type="match status" value="1"/>
</dbReference>
<dbReference type="SUPFAM" id="SSF52317">
    <property type="entry name" value="Class I glutamine amidotransferase-like"/>
    <property type="match status" value="1"/>
</dbReference>
<dbReference type="NCBIfam" id="NF008747">
    <property type="entry name" value="PRK11780.1"/>
    <property type="match status" value="1"/>
</dbReference>
<accession>A0A518BIH0</accession>
<protein>
    <submittedName>
        <fullName evidence="1">Enhancing lycopene biosynthesis protein 2</fullName>
    </submittedName>
</protein>
<reference evidence="1 2" key="1">
    <citation type="submission" date="2019-02" db="EMBL/GenBank/DDBJ databases">
        <title>Deep-cultivation of Planctomycetes and their phenomic and genomic characterization uncovers novel biology.</title>
        <authorList>
            <person name="Wiegand S."/>
            <person name="Jogler M."/>
            <person name="Boedeker C."/>
            <person name="Pinto D."/>
            <person name="Vollmers J."/>
            <person name="Rivas-Marin E."/>
            <person name="Kohn T."/>
            <person name="Peeters S.H."/>
            <person name="Heuer A."/>
            <person name="Rast P."/>
            <person name="Oberbeckmann S."/>
            <person name="Bunk B."/>
            <person name="Jeske O."/>
            <person name="Meyerdierks A."/>
            <person name="Storesund J.E."/>
            <person name="Kallscheuer N."/>
            <person name="Luecker S."/>
            <person name="Lage O.M."/>
            <person name="Pohl T."/>
            <person name="Merkel B.J."/>
            <person name="Hornburger P."/>
            <person name="Mueller R.-W."/>
            <person name="Bruemmer F."/>
            <person name="Labrenz M."/>
            <person name="Spormann A.M."/>
            <person name="Op den Camp H."/>
            <person name="Overmann J."/>
            <person name="Amann R."/>
            <person name="Jetten M.S.M."/>
            <person name="Mascher T."/>
            <person name="Medema M.H."/>
            <person name="Devos D.P."/>
            <person name="Kaster A.-K."/>
            <person name="Ovreas L."/>
            <person name="Rohde M."/>
            <person name="Galperin M.Y."/>
            <person name="Jogler C."/>
        </authorList>
    </citation>
    <scope>NUCLEOTIDE SEQUENCE [LARGE SCALE GENOMIC DNA]</scope>
    <source>
        <strain evidence="1 2">Pla133</strain>
    </source>
</reference>
<dbReference type="KEGG" id="pbap:Pla133_18530"/>
<dbReference type="Gene3D" id="3.40.50.880">
    <property type="match status" value="1"/>
</dbReference>
<evidence type="ECO:0000313" key="2">
    <source>
        <dbReference type="Proteomes" id="UP000316921"/>
    </source>
</evidence>
<gene>
    <name evidence="1" type="primary">elbB</name>
    <name evidence="1" type="ORF">Pla133_18530</name>
</gene>
<proteinExistence type="predicted"/>
<name>A0A518BIH0_9BACT</name>
<dbReference type="InterPro" id="IPR029062">
    <property type="entry name" value="Class_I_gatase-like"/>
</dbReference>